<evidence type="ECO:0000313" key="2">
    <source>
        <dbReference type="EMBL" id="GAA0661113.1"/>
    </source>
</evidence>
<feature type="transmembrane region" description="Helical" evidence="1">
    <location>
        <begin position="203"/>
        <end position="223"/>
    </location>
</feature>
<sequence length="256" mass="28534">MNRRLLLATVAVALLAITAGCVGGGGPDEERLNEDATYNWSVQQDVYIDIANAGSLTSDAEFKAVYDVSGKDEIELYRSGITSDRPLRISAIKFRGENGSFTNGTDLDVERTDEQTVVNLPSEDGKLAFTSETDPKELRIPAYVEGSYRVALPPDHSTEDFLLGHVSPRSGYRTETVDNRVNIVWSDVSSPIFLKYYVDRDRYFFYGLVASLGLVALGGYFHFNRQIRKLKRMRKEHGLELDPEDDDGKRPPPGMG</sequence>
<evidence type="ECO:0000313" key="3">
    <source>
        <dbReference type="Proteomes" id="UP001500420"/>
    </source>
</evidence>
<dbReference type="InterPro" id="IPR043826">
    <property type="entry name" value="DUF5803"/>
</dbReference>
<dbReference type="EMBL" id="BAAADV010000001">
    <property type="protein sequence ID" value="GAA0661113.1"/>
    <property type="molecule type" value="Genomic_DNA"/>
</dbReference>
<dbReference type="Pfam" id="PF19119">
    <property type="entry name" value="DUF5803"/>
    <property type="match status" value="1"/>
</dbReference>
<comment type="caution">
    <text evidence="2">The sequence shown here is derived from an EMBL/GenBank/DDBJ whole genome shotgun (WGS) entry which is preliminary data.</text>
</comment>
<protein>
    <submittedName>
        <fullName evidence="2">DUF5803 family protein</fullName>
    </submittedName>
</protein>
<organism evidence="2 3">
    <name type="scientific">Natronoarchaeum mannanilyticum</name>
    <dbReference type="NCBI Taxonomy" id="926360"/>
    <lineage>
        <taxon>Archaea</taxon>
        <taxon>Methanobacteriati</taxon>
        <taxon>Methanobacteriota</taxon>
        <taxon>Stenosarchaea group</taxon>
        <taxon>Halobacteria</taxon>
        <taxon>Halobacteriales</taxon>
        <taxon>Natronoarchaeaceae</taxon>
    </lineage>
</organism>
<dbReference type="AlphaFoldDB" id="A0AAV3T3T9"/>
<name>A0AAV3T3T9_9EURY</name>
<evidence type="ECO:0000256" key="1">
    <source>
        <dbReference type="SAM" id="Phobius"/>
    </source>
</evidence>
<gene>
    <name evidence="2" type="ORF">GCM10009020_01550</name>
</gene>
<accession>A0AAV3T3T9</accession>
<keyword evidence="3" id="KW-1185">Reference proteome</keyword>
<keyword evidence="1" id="KW-0812">Transmembrane</keyword>
<keyword evidence="1" id="KW-0472">Membrane</keyword>
<keyword evidence="1" id="KW-1133">Transmembrane helix</keyword>
<reference evidence="2 3" key="1">
    <citation type="journal article" date="2019" name="Int. J. Syst. Evol. Microbiol.">
        <title>The Global Catalogue of Microorganisms (GCM) 10K type strain sequencing project: providing services to taxonomists for standard genome sequencing and annotation.</title>
        <authorList>
            <consortium name="The Broad Institute Genomics Platform"/>
            <consortium name="The Broad Institute Genome Sequencing Center for Infectious Disease"/>
            <person name="Wu L."/>
            <person name="Ma J."/>
        </authorList>
    </citation>
    <scope>NUCLEOTIDE SEQUENCE [LARGE SCALE GENOMIC DNA]</scope>
    <source>
        <strain evidence="2 3">JCM 16328</strain>
    </source>
</reference>
<proteinExistence type="predicted"/>
<dbReference type="RefSeq" id="WP_343771906.1">
    <property type="nucleotide sequence ID" value="NZ_BAAADV010000001.1"/>
</dbReference>
<dbReference type="Proteomes" id="UP001500420">
    <property type="component" value="Unassembled WGS sequence"/>
</dbReference>
<dbReference type="PROSITE" id="PS51257">
    <property type="entry name" value="PROKAR_LIPOPROTEIN"/>
    <property type="match status" value="1"/>
</dbReference>